<evidence type="ECO:0000313" key="2">
    <source>
        <dbReference type="Proteomes" id="UP001595989"/>
    </source>
</evidence>
<name>A0ABV9DIN7_9BACI</name>
<keyword evidence="2" id="KW-1185">Reference proteome</keyword>
<proteinExistence type="predicted"/>
<dbReference type="EMBL" id="JBHSFU010000004">
    <property type="protein sequence ID" value="MFC4557991.1"/>
    <property type="molecule type" value="Genomic_DNA"/>
</dbReference>
<sequence length="102" mass="12127">MEKIVSVHTKWNVPLYSARLVDPEKGTNSNNNTKEITEFLQEIIDFFNNKEVNIADRLITIQNKDNYESFSPKEMMLFYFYYLKEVASTCKKEWLKKEYGGK</sequence>
<comment type="caution">
    <text evidence="1">The sequence shown here is derived from an EMBL/GenBank/DDBJ whole genome shotgun (WGS) entry which is preliminary data.</text>
</comment>
<evidence type="ECO:0000313" key="1">
    <source>
        <dbReference type="EMBL" id="MFC4557991.1"/>
    </source>
</evidence>
<dbReference type="Proteomes" id="UP001595989">
    <property type="component" value="Unassembled WGS sequence"/>
</dbReference>
<protein>
    <submittedName>
        <fullName evidence="1">Uncharacterized protein</fullName>
    </submittedName>
</protein>
<reference evidence="2" key="1">
    <citation type="journal article" date="2019" name="Int. J. Syst. Evol. Microbiol.">
        <title>The Global Catalogue of Microorganisms (GCM) 10K type strain sequencing project: providing services to taxonomists for standard genome sequencing and annotation.</title>
        <authorList>
            <consortium name="The Broad Institute Genomics Platform"/>
            <consortium name="The Broad Institute Genome Sequencing Center for Infectious Disease"/>
            <person name="Wu L."/>
            <person name="Ma J."/>
        </authorList>
    </citation>
    <scope>NUCLEOTIDE SEQUENCE [LARGE SCALE GENOMIC DNA]</scope>
    <source>
        <strain evidence="2">CGMCC 4.7426</strain>
    </source>
</reference>
<accession>A0ABV9DIN7</accession>
<gene>
    <name evidence="1" type="ORF">ACFO3D_07190</name>
</gene>
<dbReference type="RefSeq" id="WP_390294256.1">
    <property type="nucleotide sequence ID" value="NZ_JBHSFU010000004.1"/>
</dbReference>
<organism evidence="1 2">
    <name type="scientific">Virgibacillus kekensis</name>
    <dbReference type="NCBI Taxonomy" id="202261"/>
    <lineage>
        <taxon>Bacteria</taxon>
        <taxon>Bacillati</taxon>
        <taxon>Bacillota</taxon>
        <taxon>Bacilli</taxon>
        <taxon>Bacillales</taxon>
        <taxon>Bacillaceae</taxon>
        <taxon>Virgibacillus</taxon>
    </lineage>
</organism>